<dbReference type="OrthoDB" id="3828611at2"/>
<dbReference type="SUPFAM" id="SSF51182">
    <property type="entry name" value="RmlC-like cupins"/>
    <property type="match status" value="1"/>
</dbReference>
<dbReference type="STRING" id="317735.RU98_GL003050"/>
<dbReference type="AlphaFoldDB" id="R3TQR0"/>
<dbReference type="eggNOG" id="COG4766">
    <property type="taxonomic scope" value="Bacteria"/>
</dbReference>
<dbReference type="Proteomes" id="UP000013840">
    <property type="component" value="Unassembled WGS sequence"/>
</dbReference>
<dbReference type="Gene3D" id="2.60.120.10">
    <property type="entry name" value="Jelly Rolls"/>
    <property type="match status" value="1"/>
</dbReference>
<reference evidence="1 2" key="1">
    <citation type="submission" date="2013-02" db="EMBL/GenBank/DDBJ databases">
        <title>The Genome Sequence of Enterococcus caccae BAA-1240.</title>
        <authorList>
            <consortium name="The Broad Institute Genome Sequencing Platform"/>
            <consortium name="The Broad Institute Genome Sequencing Center for Infectious Disease"/>
            <person name="Earl A.M."/>
            <person name="Gilmore M.S."/>
            <person name="Lebreton F."/>
            <person name="Walker B."/>
            <person name="Young S.K."/>
            <person name="Zeng Q."/>
            <person name="Gargeya S."/>
            <person name="Fitzgerald M."/>
            <person name="Haas B."/>
            <person name="Abouelleil A."/>
            <person name="Alvarado L."/>
            <person name="Arachchi H.M."/>
            <person name="Berlin A.M."/>
            <person name="Chapman S.B."/>
            <person name="Dewar J."/>
            <person name="Goldberg J."/>
            <person name="Griggs A."/>
            <person name="Gujja S."/>
            <person name="Hansen M."/>
            <person name="Howarth C."/>
            <person name="Imamovic A."/>
            <person name="Larimer J."/>
            <person name="McCowan C."/>
            <person name="Murphy C."/>
            <person name="Neiman D."/>
            <person name="Pearson M."/>
            <person name="Priest M."/>
            <person name="Roberts A."/>
            <person name="Saif S."/>
            <person name="Shea T."/>
            <person name="Sisk P."/>
            <person name="Sykes S."/>
            <person name="Wortman J."/>
            <person name="Nusbaum C."/>
            <person name="Birren B."/>
        </authorList>
    </citation>
    <scope>NUCLEOTIDE SEQUENCE [LARGE SCALE GENOMIC DNA]</scope>
    <source>
        <strain evidence="1 2">ATCC BAA-1240</strain>
    </source>
</reference>
<organism evidence="1 2">
    <name type="scientific">Enterococcus caccae ATCC BAA-1240</name>
    <dbReference type="NCBI Taxonomy" id="1158612"/>
    <lineage>
        <taxon>Bacteria</taxon>
        <taxon>Bacillati</taxon>
        <taxon>Bacillota</taxon>
        <taxon>Bacilli</taxon>
        <taxon>Lactobacillales</taxon>
        <taxon>Enterococcaceae</taxon>
        <taxon>Enterococcus</taxon>
    </lineage>
</organism>
<evidence type="ECO:0008006" key="3">
    <source>
        <dbReference type="Google" id="ProtNLM"/>
    </source>
</evidence>
<dbReference type="RefSeq" id="WP_010772837.1">
    <property type="nucleotide sequence ID" value="NZ_KB946335.1"/>
</dbReference>
<name>R3TQR0_9ENTE</name>
<dbReference type="EMBL" id="AJAU01000022">
    <property type="protein sequence ID" value="EOL43423.1"/>
    <property type="molecule type" value="Genomic_DNA"/>
</dbReference>
<dbReference type="PATRIC" id="fig|1158612.3.peg.2718"/>
<sequence length="202" mass="22484">MKKLICAKDIETLHSNGDQVILIDKQTIITPSAKDLADEYQMTFKNKVSENLKSLDGTQEITKEDLVNMLKKLLNEAGITGFEDSPFEYQKHKNGLKIIRGSTVKLSPISATNENVCYQEILTSEESNLHLGILEINNSHFCEEDTLESINHVISGELSLTIDKTTFKASKGDIIFVPRHSAIHWSTPNKVTILSGKLKQGG</sequence>
<dbReference type="InterPro" id="IPR010424">
    <property type="entry name" value="EutQ"/>
</dbReference>
<evidence type="ECO:0000313" key="1">
    <source>
        <dbReference type="EMBL" id="EOL43423.1"/>
    </source>
</evidence>
<dbReference type="InterPro" id="IPR011051">
    <property type="entry name" value="RmlC_Cupin_sf"/>
</dbReference>
<gene>
    <name evidence="1" type="ORF">UC7_02752</name>
</gene>
<protein>
    <recommendedName>
        <fullName evidence="3">Ethanolamine utilization protein EutQ</fullName>
    </recommendedName>
</protein>
<dbReference type="PANTHER" id="PTHR36169:SF1">
    <property type="entry name" value="ACETATE KINASE EUTQ"/>
    <property type="match status" value="1"/>
</dbReference>
<keyword evidence="2" id="KW-1185">Reference proteome</keyword>
<dbReference type="Pfam" id="PF06249">
    <property type="entry name" value="EutQ"/>
    <property type="match status" value="1"/>
</dbReference>
<dbReference type="PANTHER" id="PTHR36169">
    <property type="entry name" value="ETHANOLAMINE UTILIZATION PROTEIN EUTQ"/>
    <property type="match status" value="1"/>
</dbReference>
<comment type="caution">
    <text evidence="1">The sequence shown here is derived from an EMBL/GenBank/DDBJ whole genome shotgun (WGS) entry which is preliminary data.</text>
</comment>
<proteinExistence type="predicted"/>
<evidence type="ECO:0000313" key="2">
    <source>
        <dbReference type="Proteomes" id="UP000013840"/>
    </source>
</evidence>
<accession>R3TQR0</accession>
<dbReference type="InterPro" id="IPR014710">
    <property type="entry name" value="RmlC-like_jellyroll"/>
</dbReference>